<dbReference type="InterPro" id="IPR053193">
    <property type="entry name" value="MetalloPDE_YfcE-like"/>
</dbReference>
<dbReference type="PANTHER" id="PTHR43165:SF1">
    <property type="entry name" value="PHOSPHODIESTERASE MJ0936"/>
    <property type="match status" value="1"/>
</dbReference>
<dbReference type="EC" id="3.1.4.-" evidence="2"/>
<dbReference type="AlphaFoldDB" id="A0A8J6I1K2"/>
<keyword evidence="5" id="KW-1185">Reference proteome</keyword>
<keyword evidence="4" id="KW-0378">Hydrolase</keyword>
<dbReference type="InterPro" id="IPR000979">
    <property type="entry name" value="Phosphodiesterase_MJ0936/Vps29"/>
</dbReference>
<evidence type="ECO:0000259" key="3">
    <source>
        <dbReference type="Pfam" id="PF12850"/>
    </source>
</evidence>
<dbReference type="Gene3D" id="3.60.21.10">
    <property type="match status" value="1"/>
</dbReference>
<comment type="cofactor">
    <cofactor evidence="2">
        <name>a divalent metal cation</name>
        <dbReference type="ChEBI" id="CHEBI:60240"/>
    </cofactor>
</comment>
<reference evidence="4" key="1">
    <citation type="submission" date="2020-06" db="EMBL/GenBank/DDBJ databases">
        <title>Novel chitinolytic bacterium.</title>
        <authorList>
            <person name="Ungkulpasvich U."/>
            <person name="Kosugi A."/>
            <person name="Uke A."/>
        </authorList>
    </citation>
    <scope>NUCLEOTIDE SEQUENCE</scope>
    <source>
        <strain evidence="4">UUS1-1</strain>
    </source>
</reference>
<sequence>MRIGVISDTHGSVSAWRKAYDQFLHQTDLIIHCGDLLYHGPRNPLPDEYKPNELCTLFNTLEKPIVFVRGNCDAEVDQMILDHPIEAPYAHLITPRWRILVHHGHRDRLPAKTKNFYNLIISGHTHLPSVKQENGVVYLNPGSPALPKNEPQAPTIAVVDEEAIVIWNIDTKEAVQRLACPKTNA</sequence>
<dbReference type="NCBIfam" id="TIGR00040">
    <property type="entry name" value="yfcE"/>
    <property type="match status" value="1"/>
</dbReference>
<evidence type="ECO:0000313" key="5">
    <source>
        <dbReference type="Proteomes" id="UP000657177"/>
    </source>
</evidence>
<dbReference type="Pfam" id="PF12850">
    <property type="entry name" value="Metallophos_2"/>
    <property type="match status" value="1"/>
</dbReference>
<dbReference type="InterPro" id="IPR029052">
    <property type="entry name" value="Metallo-depent_PP-like"/>
</dbReference>
<keyword evidence="2" id="KW-0479">Metal-binding</keyword>
<dbReference type="CDD" id="cd00841">
    <property type="entry name" value="MPP_YfcE"/>
    <property type="match status" value="1"/>
</dbReference>
<dbReference type="InterPro" id="IPR024654">
    <property type="entry name" value="Calcineurin-like_PHP_lpxH"/>
</dbReference>
<evidence type="ECO:0000256" key="1">
    <source>
        <dbReference type="ARBA" id="ARBA00008950"/>
    </source>
</evidence>
<protein>
    <recommendedName>
        <fullName evidence="2">Phosphoesterase</fullName>
        <ecNumber evidence="2">3.1.4.-</ecNumber>
    </recommendedName>
</protein>
<dbReference type="NCBIfam" id="NF006988">
    <property type="entry name" value="PRK09453.1"/>
    <property type="match status" value="1"/>
</dbReference>
<dbReference type="PANTHER" id="PTHR43165">
    <property type="entry name" value="METALLOPHOSPHOESTERASE"/>
    <property type="match status" value="1"/>
</dbReference>
<evidence type="ECO:0000256" key="2">
    <source>
        <dbReference type="RuleBase" id="RU362039"/>
    </source>
</evidence>
<proteinExistence type="inferred from homology"/>
<feature type="domain" description="Calcineurin-like phosphoesterase" evidence="3">
    <location>
        <begin position="1"/>
        <end position="161"/>
    </location>
</feature>
<comment type="similarity">
    <text evidence="1 2">Belongs to the metallophosphoesterase superfamily. YfcE family.</text>
</comment>
<dbReference type="RefSeq" id="WP_181339113.1">
    <property type="nucleotide sequence ID" value="NZ_JAAKDE010000006.1"/>
</dbReference>
<gene>
    <name evidence="4" type="primary">yfcE</name>
    <name evidence="4" type="ORF">G5B42_03770</name>
</gene>
<organism evidence="4 5">
    <name type="scientific">Capillibacterium thermochitinicola</name>
    <dbReference type="NCBI Taxonomy" id="2699427"/>
    <lineage>
        <taxon>Bacteria</taxon>
        <taxon>Bacillati</taxon>
        <taxon>Bacillota</taxon>
        <taxon>Capillibacterium</taxon>
    </lineage>
</organism>
<evidence type="ECO:0000313" key="4">
    <source>
        <dbReference type="EMBL" id="MBA2132659.1"/>
    </source>
</evidence>
<comment type="caution">
    <text evidence="4">The sequence shown here is derived from an EMBL/GenBank/DDBJ whole genome shotgun (WGS) entry which is preliminary data.</text>
</comment>
<dbReference type="EMBL" id="JAAKDE010000006">
    <property type="protein sequence ID" value="MBA2132659.1"/>
    <property type="molecule type" value="Genomic_DNA"/>
</dbReference>
<dbReference type="SUPFAM" id="SSF56300">
    <property type="entry name" value="Metallo-dependent phosphatases"/>
    <property type="match status" value="1"/>
</dbReference>
<accession>A0A8J6I1K2</accession>
<dbReference type="GO" id="GO:0046872">
    <property type="term" value="F:metal ion binding"/>
    <property type="evidence" value="ECO:0007669"/>
    <property type="project" value="UniProtKB-KW"/>
</dbReference>
<name>A0A8J6I1K2_9FIRM</name>
<dbReference type="InterPro" id="IPR041802">
    <property type="entry name" value="MPP_YfcE"/>
</dbReference>
<dbReference type="Proteomes" id="UP000657177">
    <property type="component" value="Unassembled WGS sequence"/>
</dbReference>
<dbReference type="GO" id="GO:0016787">
    <property type="term" value="F:hydrolase activity"/>
    <property type="evidence" value="ECO:0007669"/>
    <property type="project" value="UniProtKB-UniRule"/>
</dbReference>